<dbReference type="InterPro" id="IPR001944">
    <property type="entry name" value="Glycoside_Hdrlase_35"/>
</dbReference>
<evidence type="ECO:0000259" key="3">
    <source>
        <dbReference type="PROSITE" id="PS50228"/>
    </source>
</evidence>
<dbReference type="EMBL" id="JABEZW010000001">
    <property type="protein sequence ID" value="MBA0756899.1"/>
    <property type="molecule type" value="Genomic_DNA"/>
</dbReference>
<dbReference type="PROSITE" id="PS50228">
    <property type="entry name" value="SUEL_LECTIN"/>
    <property type="match status" value="1"/>
</dbReference>
<dbReference type="GO" id="GO:0005975">
    <property type="term" value="P:carbohydrate metabolic process"/>
    <property type="evidence" value="ECO:0007669"/>
    <property type="project" value="InterPro"/>
</dbReference>
<dbReference type="GO" id="GO:0004565">
    <property type="term" value="F:beta-galactosidase activity"/>
    <property type="evidence" value="ECO:0007669"/>
    <property type="project" value="UniProtKB-ARBA"/>
</dbReference>
<proteinExistence type="predicted"/>
<dbReference type="SUPFAM" id="SSF49785">
    <property type="entry name" value="Galactose-binding domain-like"/>
    <property type="match status" value="1"/>
</dbReference>
<reference evidence="4 5" key="1">
    <citation type="journal article" date="2019" name="Genome Biol. Evol.">
        <title>Insights into the evolution of the New World diploid cottons (Gossypium, subgenus Houzingenia) based on genome sequencing.</title>
        <authorList>
            <person name="Grover C.E."/>
            <person name="Arick M.A. 2nd"/>
            <person name="Thrash A."/>
            <person name="Conover J.L."/>
            <person name="Sanders W.S."/>
            <person name="Peterson D.G."/>
            <person name="Frelichowski J.E."/>
            <person name="Scheffler J.A."/>
            <person name="Scheffler B.E."/>
            <person name="Wendel J.F."/>
        </authorList>
    </citation>
    <scope>NUCLEOTIDE SEQUENCE [LARGE SCALE GENOMIC DNA]</scope>
    <source>
        <strain evidence="4">8</strain>
        <tissue evidence="4">Leaf</tissue>
    </source>
</reference>
<organism evidence="4 5">
    <name type="scientific">Gossypium trilobum</name>
    <dbReference type="NCBI Taxonomy" id="34281"/>
    <lineage>
        <taxon>Eukaryota</taxon>
        <taxon>Viridiplantae</taxon>
        <taxon>Streptophyta</taxon>
        <taxon>Embryophyta</taxon>
        <taxon>Tracheophyta</taxon>
        <taxon>Spermatophyta</taxon>
        <taxon>Magnoliopsida</taxon>
        <taxon>eudicotyledons</taxon>
        <taxon>Gunneridae</taxon>
        <taxon>Pentapetalae</taxon>
        <taxon>rosids</taxon>
        <taxon>malvids</taxon>
        <taxon>Malvales</taxon>
        <taxon>Malvaceae</taxon>
        <taxon>Malvoideae</taxon>
        <taxon>Gossypium</taxon>
    </lineage>
</organism>
<gene>
    <name evidence="4" type="ORF">Gotri_020037</name>
</gene>
<dbReference type="InterPro" id="IPR000922">
    <property type="entry name" value="Lectin_gal-bd_dom"/>
</dbReference>
<sequence length="230" mass="25905">MKWEWRPESIESTMVQGKGDFSINKIVDQKDMANDAIEAPIELVIKNGNQTIVKSLTSNKWSYKIGMDGIANKFFEMDCNSTLKWASDSIPVYRNFTWYKTTFKAPLGNNPIVVDLIGLGKGIAWVNVHDIGRYWPSAVADEDMCEPGTCDYRGQYNDQSISKIEFASFGTPRGECGSFDKSEYESDEDVISIIKQKCVGKEPCCFDVSKDRFGKPPCTQRRLAEEALCS</sequence>
<dbReference type="Proteomes" id="UP000593568">
    <property type="component" value="Unassembled WGS sequence"/>
</dbReference>
<dbReference type="PANTHER" id="PTHR23421">
    <property type="entry name" value="BETA-GALACTOSIDASE RELATED"/>
    <property type="match status" value="1"/>
</dbReference>
<dbReference type="PRINTS" id="PR00742">
    <property type="entry name" value="GLHYDRLASE35"/>
</dbReference>
<keyword evidence="5" id="KW-1185">Reference proteome</keyword>
<keyword evidence="2" id="KW-0326">Glycosidase</keyword>
<name>A0A7J9D847_9ROSI</name>
<dbReference type="AlphaFoldDB" id="A0A7J9D847"/>
<feature type="domain" description="SUEL-type lectin" evidence="3">
    <location>
        <begin position="145"/>
        <end position="230"/>
    </location>
</feature>
<evidence type="ECO:0000313" key="4">
    <source>
        <dbReference type="EMBL" id="MBA0756899.1"/>
    </source>
</evidence>
<dbReference type="GO" id="GO:0030246">
    <property type="term" value="F:carbohydrate binding"/>
    <property type="evidence" value="ECO:0007669"/>
    <property type="project" value="InterPro"/>
</dbReference>
<dbReference type="InterPro" id="IPR048913">
    <property type="entry name" value="BetaGal_gal-bd"/>
</dbReference>
<dbReference type="Pfam" id="PF21467">
    <property type="entry name" value="BetaGal_gal-bd"/>
    <property type="match status" value="1"/>
</dbReference>
<protein>
    <recommendedName>
        <fullName evidence="3">SUEL-type lectin domain-containing protein</fullName>
    </recommendedName>
</protein>
<dbReference type="CDD" id="cd22842">
    <property type="entry name" value="Gal_Rha_Lectin_BGal"/>
    <property type="match status" value="1"/>
</dbReference>
<dbReference type="InterPro" id="IPR008979">
    <property type="entry name" value="Galactose-bd-like_sf"/>
</dbReference>
<evidence type="ECO:0000313" key="5">
    <source>
        <dbReference type="Proteomes" id="UP000593568"/>
    </source>
</evidence>
<keyword evidence="1" id="KW-0378">Hydrolase</keyword>
<comment type="caution">
    <text evidence="4">The sequence shown here is derived from an EMBL/GenBank/DDBJ whole genome shotgun (WGS) entry which is preliminary data.</text>
</comment>
<evidence type="ECO:0000256" key="2">
    <source>
        <dbReference type="ARBA" id="ARBA00023295"/>
    </source>
</evidence>
<dbReference type="Gene3D" id="2.60.120.260">
    <property type="entry name" value="Galactose-binding domain-like"/>
    <property type="match status" value="1"/>
</dbReference>
<accession>A0A7J9D847</accession>
<dbReference type="Pfam" id="PF02140">
    <property type="entry name" value="SUEL_Lectin"/>
    <property type="match status" value="1"/>
</dbReference>
<evidence type="ECO:0000256" key="1">
    <source>
        <dbReference type="ARBA" id="ARBA00022801"/>
    </source>
</evidence>